<keyword evidence="11" id="KW-1185">Reference proteome</keyword>
<dbReference type="Pfam" id="PF10324">
    <property type="entry name" value="7TM_GPCR_Srw"/>
    <property type="match status" value="1"/>
</dbReference>
<dbReference type="PROSITE" id="PS50262">
    <property type="entry name" value="G_PROTEIN_RECEP_F1_2"/>
    <property type="match status" value="1"/>
</dbReference>
<evidence type="ECO:0000256" key="9">
    <source>
        <dbReference type="SAM" id="Phobius"/>
    </source>
</evidence>
<reference evidence="12" key="1">
    <citation type="submission" date="2025-08" db="UniProtKB">
        <authorList>
            <consortium name="RefSeq"/>
        </authorList>
    </citation>
    <scope>IDENTIFICATION</scope>
</reference>
<keyword evidence="8" id="KW-0807">Transducer</keyword>
<evidence type="ECO:0000256" key="7">
    <source>
        <dbReference type="ARBA" id="ARBA00023180"/>
    </source>
</evidence>
<dbReference type="Gene3D" id="1.20.1070.10">
    <property type="entry name" value="Rhodopsin 7-helix transmembrane proteins"/>
    <property type="match status" value="1"/>
</dbReference>
<gene>
    <name evidence="12" type="primary">LOC101860253</name>
</gene>
<keyword evidence="4" id="KW-0297">G-protein coupled receptor</keyword>
<comment type="subcellular location">
    <subcellularLocation>
        <location evidence="1">Membrane</location>
        <topology evidence="1">Multi-pass membrane protein</topology>
    </subcellularLocation>
</comment>
<keyword evidence="3 9" id="KW-1133">Transmembrane helix</keyword>
<evidence type="ECO:0000256" key="3">
    <source>
        <dbReference type="ARBA" id="ARBA00022989"/>
    </source>
</evidence>
<evidence type="ECO:0000256" key="2">
    <source>
        <dbReference type="ARBA" id="ARBA00022692"/>
    </source>
</evidence>
<evidence type="ECO:0000256" key="1">
    <source>
        <dbReference type="ARBA" id="ARBA00004141"/>
    </source>
</evidence>
<organism evidence="11 12">
    <name type="scientific">Aplysia californica</name>
    <name type="common">California sea hare</name>
    <dbReference type="NCBI Taxonomy" id="6500"/>
    <lineage>
        <taxon>Eukaryota</taxon>
        <taxon>Metazoa</taxon>
        <taxon>Spiralia</taxon>
        <taxon>Lophotrochozoa</taxon>
        <taxon>Mollusca</taxon>
        <taxon>Gastropoda</taxon>
        <taxon>Heterobranchia</taxon>
        <taxon>Euthyneura</taxon>
        <taxon>Tectipleura</taxon>
        <taxon>Aplysiida</taxon>
        <taxon>Aplysioidea</taxon>
        <taxon>Aplysiidae</taxon>
        <taxon>Aplysia</taxon>
    </lineage>
</organism>
<evidence type="ECO:0000256" key="5">
    <source>
        <dbReference type="ARBA" id="ARBA00023136"/>
    </source>
</evidence>
<evidence type="ECO:0000313" key="12">
    <source>
        <dbReference type="RefSeq" id="XP_005100030.1"/>
    </source>
</evidence>
<dbReference type="PANTHER" id="PTHR24232:SF53">
    <property type="entry name" value="G-PROTEIN COUPLED RECEPTORS FAMILY 1 PROFILE DOMAIN-CONTAINING PROTEIN"/>
    <property type="match status" value="1"/>
</dbReference>
<evidence type="ECO:0000256" key="6">
    <source>
        <dbReference type="ARBA" id="ARBA00023170"/>
    </source>
</evidence>
<dbReference type="GeneID" id="101860253"/>
<dbReference type="InterPro" id="IPR019427">
    <property type="entry name" value="7TM_GPCR_serpentine_rcpt_Srw"/>
</dbReference>
<sequence>MIISLVPFYLGNRLVWTFDPSRNSTILHISYSGDRQLLEAILFLLSGVTLSCFSFVLVICCTIVLVVKLNSKKKWRRTTAVRGANSTTTGGVGTQDEKVVKMVTFIAAIYIVCFVPPTFLLFFTVINPDFRFDGKYGGIYRLLWSVQLSLEALNSSVNLFVYLRMSSKFQQVFASTFLNKEVK</sequence>
<keyword evidence="6" id="KW-0675">Receptor</keyword>
<name>A0ABM0JRQ7_APLCA</name>
<feature type="domain" description="G-protein coupled receptors family 1 profile" evidence="10">
    <location>
        <begin position="1"/>
        <end position="162"/>
    </location>
</feature>
<proteinExistence type="predicted"/>
<evidence type="ECO:0000259" key="10">
    <source>
        <dbReference type="PROSITE" id="PS50262"/>
    </source>
</evidence>
<feature type="transmembrane region" description="Helical" evidence="9">
    <location>
        <begin position="138"/>
        <end position="163"/>
    </location>
</feature>
<keyword evidence="2 9" id="KW-0812">Transmembrane</keyword>
<evidence type="ECO:0000256" key="8">
    <source>
        <dbReference type="ARBA" id="ARBA00023224"/>
    </source>
</evidence>
<protein>
    <submittedName>
        <fullName evidence="12">Uncharacterized protein LOC101860253</fullName>
    </submittedName>
</protein>
<dbReference type="PANTHER" id="PTHR24232">
    <property type="entry name" value="G-PROTEIN COUPLED RECEPTOR"/>
    <property type="match status" value="1"/>
</dbReference>
<dbReference type="SUPFAM" id="SSF81321">
    <property type="entry name" value="Family A G protein-coupled receptor-like"/>
    <property type="match status" value="1"/>
</dbReference>
<evidence type="ECO:0000256" key="4">
    <source>
        <dbReference type="ARBA" id="ARBA00023040"/>
    </source>
</evidence>
<dbReference type="RefSeq" id="XP_005100030.1">
    <property type="nucleotide sequence ID" value="XM_005099973.1"/>
</dbReference>
<keyword evidence="5 9" id="KW-0472">Membrane</keyword>
<dbReference type="Proteomes" id="UP000694888">
    <property type="component" value="Unplaced"/>
</dbReference>
<feature type="transmembrane region" description="Helical" evidence="9">
    <location>
        <begin position="40"/>
        <end position="67"/>
    </location>
</feature>
<evidence type="ECO:0000313" key="11">
    <source>
        <dbReference type="Proteomes" id="UP000694888"/>
    </source>
</evidence>
<keyword evidence="7" id="KW-0325">Glycoprotein</keyword>
<accession>A0ABM0JRQ7</accession>
<feature type="transmembrane region" description="Helical" evidence="9">
    <location>
        <begin position="103"/>
        <end position="126"/>
    </location>
</feature>
<dbReference type="InterPro" id="IPR017452">
    <property type="entry name" value="GPCR_Rhodpsn_7TM"/>
</dbReference>